<dbReference type="Proteomes" id="UP000603200">
    <property type="component" value="Unassembled WGS sequence"/>
</dbReference>
<dbReference type="SUPFAM" id="SSF52980">
    <property type="entry name" value="Restriction endonuclease-like"/>
    <property type="match status" value="1"/>
</dbReference>
<dbReference type="PANTHER" id="PTHR35400">
    <property type="entry name" value="SLR1083 PROTEIN"/>
    <property type="match status" value="1"/>
</dbReference>
<feature type="domain" description="Putative restriction endonuclease" evidence="1">
    <location>
        <begin position="25"/>
        <end position="187"/>
    </location>
</feature>
<sequence>MTAEATGPAIWAPDPARQRMKAYTVEDVLRLPEDAPRTEIWDGVLAVVPSPSGGHQKINLRLASWLERHAPDDLEALMAIGVIINHRKTLEPDVALLRKPVDFDHHYYEASQVVLAVEIVSPSTRRRDRMEKPGLYAGAGIPHFWRVEQNPLRIFAYDLVGGAYQAADDAAANAELVLTAPFEMKLPVREITP</sequence>
<gene>
    <name evidence="2" type="ORF">Ahu01nite_042220</name>
</gene>
<accession>A0ABQ3ZRB3</accession>
<dbReference type="PANTHER" id="PTHR35400:SF3">
    <property type="entry name" value="SLL1072 PROTEIN"/>
    <property type="match status" value="1"/>
</dbReference>
<keyword evidence="3" id="KW-1185">Reference proteome</keyword>
<dbReference type="RefSeq" id="WP_203838257.1">
    <property type="nucleotide sequence ID" value="NZ_BAAATV010000010.1"/>
</dbReference>
<dbReference type="Pfam" id="PF05685">
    <property type="entry name" value="Uma2"/>
    <property type="match status" value="1"/>
</dbReference>
<evidence type="ECO:0000313" key="3">
    <source>
        <dbReference type="Proteomes" id="UP000603200"/>
    </source>
</evidence>
<dbReference type="InterPro" id="IPR008538">
    <property type="entry name" value="Uma2"/>
</dbReference>
<proteinExistence type="predicted"/>
<dbReference type="InterPro" id="IPR011335">
    <property type="entry name" value="Restrct_endonuc-II-like"/>
</dbReference>
<dbReference type="EMBL" id="BOMN01000053">
    <property type="protein sequence ID" value="GIE21120.1"/>
    <property type="molecule type" value="Genomic_DNA"/>
</dbReference>
<evidence type="ECO:0000313" key="2">
    <source>
        <dbReference type="EMBL" id="GIE21120.1"/>
    </source>
</evidence>
<evidence type="ECO:0000259" key="1">
    <source>
        <dbReference type="Pfam" id="PF05685"/>
    </source>
</evidence>
<name>A0ABQ3ZRB3_9ACTN</name>
<protein>
    <recommendedName>
        <fullName evidence="1">Putative restriction endonuclease domain-containing protein</fullName>
    </recommendedName>
</protein>
<dbReference type="CDD" id="cd06260">
    <property type="entry name" value="DUF820-like"/>
    <property type="match status" value="1"/>
</dbReference>
<dbReference type="Gene3D" id="3.90.1570.10">
    <property type="entry name" value="tt1808, chain A"/>
    <property type="match status" value="1"/>
</dbReference>
<dbReference type="InterPro" id="IPR012296">
    <property type="entry name" value="Nuclease_put_TT1808"/>
</dbReference>
<organism evidence="2 3">
    <name type="scientific">Winogradskya humida</name>
    <dbReference type="NCBI Taxonomy" id="113566"/>
    <lineage>
        <taxon>Bacteria</taxon>
        <taxon>Bacillati</taxon>
        <taxon>Actinomycetota</taxon>
        <taxon>Actinomycetes</taxon>
        <taxon>Micromonosporales</taxon>
        <taxon>Micromonosporaceae</taxon>
        <taxon>Winogradskya</taxon>
    </lineage>
</organism>
<comment type="caution">
    <text evidence="2">The sequence shown here is derived from an EMBL/GenBank/DDBJ whole genome shotgun (WGS) entry which is preliminary data.</text>
</comment>
<reference evidence="2 3" key="1">
    <citation type="submission" date="2021-01" db="EMBL/GenBank/DDBJ databases">
        <title>Whole genome shotgun sequence of Actinoplanes humidus NBRC 14915.</title>
        <authorList>
            <person name="Komaki H."/>
            <person name="Tamura T."/>
        </authorList>
    </citation>
    <scope>NUCLEOTIDE SEQUENCE [LARGE SCALE GENOMIC DNA]</scope>
    <source>
        <strain evidence="2 3">NBRC 14915</strain>
    </source>
</reference>